<dbReference type="Proteomes" id="UP001415857">
    <property type="component" value="Unassembled WGS sequence"/>
</dbReference>
<evidence type="ECO:0000313" key="1">
    <source>
        <dbReference type="EMBL" id="KAK9284765.1"/>
    </source>
</evidence>
<dbReference type="EMBL" id="JBBPBK010000005">
    <property type="protein sequence ID" value="KAK9284765.1"/>
    <property type="molecule type" value="Genomic_DNA"/>
</dbReference>
<dbReference type="InterPro" id="IPR007541">
    <property type="entry name" value="Uncharacterised_BSP"/>
</dbReference>
<dbReference type="PANTHER" id="PTHR33321:SF3">
    <property type="entry name" value="OS05G0582000 PROTEIN"/>
    <property type="match status" value="1"/>
</dbReference>
<sequence>MEDQYLFQPLVPIPTTTTTTSTSNSLNEIDGDNTKLSSSNSAILLRLLSILFIGILSIWADHEASKGFRLSILNDAKHSPAGRRFKLLYVSNDEATRIVLNTSRFVEKLLYPDKNHPKKEVSHVTLRLACRNLTHPVIVDPGENHVFVMHISPSVMKESNVNYAMLSAVQRGMARVWLWDDGGEHSAPPSLVDGMVEYISILAGFGRELNPGGAGGSAESGNYSCWKDKDPVAVAHFLHYCEGQKKGFIQRLNQGMRRRWHEWMVDDALGLPVEQLCASYNGPKKHQSGRAFMVR</sequence>
<proteinExistence type="predicted"/>
<keyword evidence="2" id="KW-1185">Reference proteome</keyword>
<comment type="caution">
    <text evidence="1">The sequence shown here is derived from an EMBL/GenBank/DDBJ whole genome shotgun (WGS) entry which is preliminary data.</text>
</comment>
<protein>
    <submittedName>
        <fullName evidence="1">Uncharacterized protein</fullName>
    </submittedName>
</protein>
<gene>
    <name evidence="1" type="ORF">L1049_023942</name>
</gene>
<name>A0AAP0S135_LIQFO</name>
<dbReference type="Pfam" id="PF04450">
    <property type="entry name" value="BSP"/>
    <property type="match status" value="1"/>
</dbReference>
<organism evidence="1 2">
    <name type="scientific">Liquidambar formosana</name>
    <name type="common">Formosan gum</name>
    <dbReference type="NCBI Taxonomy" id="63359"/>
    <lineage>
        <taxon>Eukaryota</taxon>
        <taxon>Viridiplantae</taxon>
        <taxon>Streptophyta</taxon>
        <taxon>Embryophyta</taxon>
        <taxon>Tracheophyta</taxon>
        <taxon>Spermatophyta</taxon>
        <taxon>Magnoliopsida</taxon>
        <taxon>eudicotyledons</taxon>
        <taxon>Gunneridae</taxon>
        <taxon>Pentapetalae</taxon>
        <taxon>Saxifragales</taxon>
        <taxon>Altingiaceae</taxon>
        <taxon>Liquidambar</taxon>
    </lineage>
</organism>
<accession>A0AAP0S135</accession>
<dbReference type="AlphaFoldDB" id="A0AAP0S135"/>
<dbReference type="PANTHER" id="PTHR33321">
    <property type="match status" value="1"/>
</dbReference>
<evidence type="ECO:0000313" key="2">
    <source>
        <dbReference type="Proteomes" id="UP001415857"/>
    </source>
</evidence>
<reference evidence="1 2" key="1">
    <citation type="journal article" date="2024" name="Plant J.">
        <title>Genome sequences and population genomics reveal climatic adaptation and genomic divergence between two closely related sweetgum species.</title>
        <authorList>
            <person name="Xu W.Q."/>
            <person name="Ren C.Q."/>
            <person name="Zhang X.Y."/>
            <person name="Comes H.P."/>
            <person name="Liu X.H."/>
            <person name="Li Y.G."/>
            <person name="Kettle C.J."/>
            <person name="Jalonen R."/>
            <person name="Gaisberger H."/>
            <person name="Ma Y.Z."/>
            <person name="Qiu Y.X."/>
        </authorList>
    </citation>
    <scope>NUCLEOTIDE SEQUENCE [LARGE SCALE GENOMIC DNA]</scope>
    <source>
        <strain evidence="1">Hangzhou</strain>
    </source>
</reference>